<dbReference type="NCBIfam" id="TIGR00758">
    <property type="entry name" value="UDG_fam4"/>
    <property type="match status" value="1"/>
</dbReference>
<dbReference type="Proteomes" id="UP000326170">
    <property type="component" value="Chromosome"/>
</dbReference>
<sequence length="186" mass="20514">MTDPGDTAWEFETVFADALEAVPDDQYDPERFVPGVGPLSAAVMLVGEAPGAQEVRDGEPFVGQAGQQLNRALESIGTDRRECYITNLVKVRPPENRDPYIAEIEAWWPVLEAELERVDPSVLVPMGSFATAEILETDESITDVHGREFDREGRRVVPSFHPAAALYNRDKVDALESDLETALESA</sequence>
<keyword evidence="9" id="KW-0408">Iron</keyword>
<dbReference type="GO" id="GO:0004844">
    <property type="term" value="F:uracil DNA N-glycosylase activity"/>
    <property type="evidence" value="ECO:0007669"/>
    <property type="project" value="UniProtKB-EC"/>
</dbReference>
<reference evidence="13 14" key="1">
    <citation type="journal article" date="2007" name="Int. J. Syst. Evol. Microbiol.">
        <title>Natronorubrum sulfidifaciens sp. nov., an extremely haloalkaliphilic archaeon isolated from Aiding salt lake in Xin-Jiang, China.</title>
        <authorList>
            <person name="Cui H.L."/>
            <person name="Tohty D."/>
            <person name="Liu H.C."/>
            <person name="Liu S.J."/>
            <person name="Oren A."/>
            <person name="Zhou P.J."/>
        </authorList>
    </citation>
    <scope>NUCLEOTIDE SEQUENCE [LARGE SCALE GENOMIC DNA]</scope>
    <source>
        <strain evidence="13 14">7-3</strain>
    </source>
</reference>
<keyword evidence="6" id="KW-0479">Metal-binding</keyword>
<organism evidence="13 14">
    <name type="scientific">Natronorubrum aibiense</name>
    <dbReference type="NCBI Taxonomy" id="348826"/>
    <lineage>
        <taxon>Archaea</taxon>
        <taxon>Methanobacteriati</taxon>
        <taxon>Methanobacteriota</taxon>
        <taxon>Stenosarchaea group</taxon>
        <taxon>Halobacteria</taxon>
        <taxon>Halobacteriales</taxon>
        <taxon>Natrialbaceae</taxon>
        <taxon>Natronorubrum</taxon>
    </lineage>
</organism>
<keyword evidence="11" id="KW-0234">DNA repair</keyword>
<dbReference type="InterPro" id="IPR005122">
    <property type="entry name" value="Uracil-DNA_glycosylase-like"/>
</dbReference>
<evidence type="ECO:0000256" key="6">
    <source>
        <dbReference type="ARBA" id="ARBA00022723"/>
    </source>
</evidence>
<dbReference type="InterPro" id="IPR005273">
    <property type="entry name" value="Ura-DNA_glyco_family4"/>
</dbReference>
<dbReference type="SUPFAM" id="SSF52141">
    <property type="entry name" value="Uracil-DNA glycosylase-like"/>
    <property type="match status" value="1"/>
</dbReference>
<comment type="similarity">
    <text evidence="2">Belongs to the uracil-DNA glycosylase (UDG) superfamily. Type 4 (UDGa) family.</text>
</comment>
<dbReference type="SMART" id="SM00986">
    <property type="entry name" value="UDG"/>
    <property type="match status" value="1"/>
</dbReference>
<dbReference type="Gene3D" id="3.40.470.10">
    <property type="entry name" value="Uracil-DNA glycosylase-like domain"/>
    <property type="match status" value="1"/>
</dbReference>
<evidence type="ECO:0000256" key="9">
    <source>
        <dbReference type="ARBA" id="ARBA00023004"/>
    </source>
</evidence>
<proteinExistence type="inferred from homology"/>
<evidence type="ECO:0000256" key="8">
    <source>
        <dbReference type="ARBA" id="ARBA00022801"/>
    </source>
</evidence>
<evidence type="ECO:0000313" key="14">
    <source>
        <dbReference type="Proteomes" id="UP000326170"/>
    </source>
</evidence>
<evidence type="ECO:0000256" key="2">
    <source>
        <dbReference type="ARBA" id="ARBA00006521"/>
    </source>
</evidence>
<dbReference type="Pfam" id="PF03167">
    <property type="entry name" value="UDG"/>
    <property type="match status" value="1"/>
</dbReference>
<dbReference type="InterPro" id="IPR051536">
    <property type="entry name" value="UDG_Type-4/5"/>
</dbReference>
<keyword evidence="5" id="KW-0004">4Fe-4S</keyword>
<evidence type="ECO:0000256" key="10">
    <source>
        <dbReference type="ARBA" id="ARBA00023014"/>
    </source>
</evidence>
<name>A0A5P9P1M1_9EURY</name>
<dbReference type="OrthoDB" id="8612at2157"/>
<keyword evidence="8" id="KW-0378">Hydrolase</keyword>
<dbReference type="EMBL" id="CP045488">
    <property type="protein sequence ID" value="QFU82023.1"/>
    <property type="molecule type" value="Genomic_DNA"/>
</dbReference>
<evidence type="ECO:0000259" key="12">
    <source>
        <dbReference type="SMART" id="SM00986"/>
    </source>
</evidence>
<keyword evidence="7" id="KW-0227">DNA damage</keyword>
<comment type="catalytic activity">
    <reaction evidence="1">
        <text>Hydrolyzes single-stranded DNA or mismatched double-stranded DNA and polynucleotides, releasing free uracil.</text>
        <dbReference type="EC" id="3.2.2.27"/>
    </reaction>
</comment>
<dbReference type="CDD" id="cd10030">
    <property type="entry name" value="UDG-F4_TTUDGA_SPO1dp_like"/>
    <property type="match status" value="1"/>
</dbReference>
<protein>
    <recommendedName>
        <fullName evidence="4">Type-4 uracil-DNA glycosylase</fullName>
        <ecNumber evidence="3">3.2.2.27</ecNumber>
    </recommendedName>
</protein>
<dbReference type="GeneID" id="42300484"/>
<gene>
    <name evidence="13" type="ORF">GCU68_05515</name>
</gene>
<dbReference type="GO" id="GO:0046872">
    <property type="term" value="F:metal ion binding"/>
    <property type="evidence" value="ECO:0007669"/>
    <property type="project" value="UniProtKB-KW"/>
</dbReference>
<evidence type="ECO:0000256" key="7">
    <source>
        <dbReference type="ARBA" id="ARBA00022763"/>
    </source>
</evidence>
<dbReference type="RefSeq" id="WP_152939684.1">
    <property type="nucleotide sequence ID" value="NZ_CP045488.1"/>
</dbReference>
<keyword evidence="14" id="KW-1185">Reference proteome</keyword>
<dbReference type="PANTHER" id="PTHR33693">
    <property type="entry name" value="TYPE-5 URACIL-DNA GLYCOSYLASE"/>
    <property type="match status" value="1"/>
</dbReference>
<evidence type="ECO:0000256" key="5">
    <source>
        <dbReference type="ARBA" id="ARBA00022485"/>
    </source>
</evidence>
<dbReference type="KEGG" id="nas:GCU68_05515"/>
<evidence type="ECO:0000313" key="13">
    <source>
        <dbReference type="EMBL" id="QFU82023.1"/>
    </source>
</evidence>
<dbReference type="SMART" id="SM00987">
    <property type="entry name" value="UreE_C"/>
    <property type="match status" value="1"/>
</dbReference>
<dbReference type="PANTHER" id="PTHR33693:SF1">
    <property type="entry name" value="TYPE-4 URACIL-DNA GLYCOSYLASE"/>
    <property type="match status" value="1"/>
</dbReference>
<evidence type="ECO:0000256" key="11">
    <source>
        <dbReference type="ARBA" id="ARBA00023204"/>
    </source>
</evidence>
<accession>A0A5P9P1M1</accession>
<dbReference type="GO" id="GO:0051539">
    <property type="term" value="F:4 iron, 4 sulfur cluster binding"/>
    <property type="evidence" value="ECO:0007669"/>
    <property type="project" value="UniProtKB-KW"/>
</dbReference>
<evidence type="ECO:0000256" key="1">
    <source>
        <dbReference type="ARBA" id="ARBA00001400"/>
    </source>
</evidence>
<feature type="domain" description="Uracil-DNA glycosylase-like" evidence="12">
    <location>
        <begin position="34"/>
        <end position="180"/>
    </location>
</feature>
<evidence type="ECO:0000256" key="3">
    <source>
        <dbReference type="ARBA" id="ARBA00012030"/>
    </source>
</evidence>
<keyword evidence="10" id="KW-0411">Iron-sulfur</keyword>
<dbReference type="InterPro" id="IPR036895">
    <property type="entry name" value="Uracil-DNA_glycosylase-like_sf"/>
</dbReference>
<dbReference type="EC" id="3.2.2.27" evidence="3"/>
<dbReference type="GO" id="GO:0006281">
    <property type="term" value="P:DNA repair"/>
    <property type="evidence" value="ECO:0007669"/>
    <property type="project" value="UniProtKB-KW"/>
</dbReference>
<evidence type="ECO:0000256" key="4">
    <source>
        <dbReference type="ARBA" id="ARBA00019403"/>
    </source>
</evidence>
<dbReference type="AlphaFoldDB" id="A0A5P9P1M1"/>